<dbReference type="RefSeq" id="WP_344335115.1">
    <property type="nucleotide sequence ID" value="NZ_BAAAPZ010000002.1"/>
</dbReference>
<dbReference type="PANTHER" id="PTHR13847">
    <property type="entry name" value="SARCOSINE DEHYDROGENASE-RELATED"/>
    <property type="match status" value="1"/>
</dbReference>
<comment type="similarity">
    <text evidence="2">Belongs to the DadA oxidoreductase family.</text>
</comment>
<comment type="cofactor">
    <cofactor evidence="1">
        <name>FAD</name>
        <dbReference type="ChEBI" id="CHEBI:57692"/>
    </cofactor>
</comment>
<evidence type="ECO:0000256" key="4">
    <source>
        <dbReference type="ARBA" id="ARBA00023002"/>
    </source>
</evidence>
<dbReference type="Proteomes" id="UP001500984">
    <property type="component" value="Unassembled WGS sequence"/>
</dbReference>
<gene>
    <name evidence="7" type="ORF">GCM10009823_06620</name>
</gene>
<evidence type="ECO:0000256" key="5">
    <source>
        <dbReference type="SAM" id="Phobius"/>
    </source>
</evidence>
<keyword evidence="4" id="KW-0560">Oxidoreductase</keyword>
<dbReference type="SUPFAM" id="SSF51905">
    <property type="entry name" value="FAD/NAD(P)-binding domain"/>
    <property type="match status" value="1"/>
</dbReference>
<dbReference type="EMBL" id="BAAAPZ010000002">
    <property type="protein sequence ID" value="GAA2090284.1"/>
    <property type="molecule type" value="Genomic_DNA"/>
</dbReference>
<dbReference type="Gene3D" id="3.30.9.10">
    <property type="entry name" value="D-Amino Acid Oxidase, subunit A, domain 2"/>
    <property type="match status" value="1"/>
</dbReference>
<evidence type="ECO:0000256" key="3">
    <source>
        <dbReference type="ARBA" id="ARBA00022630"/>
    </source>
</evidence>
<evidence type="ECO:0000313" key="7">
    <source>
        <dbReference type="EMBL" id="GAA2090284.1"/>
    </source>
</evidence>
<comment type="caution">
    <text evidence="7">The sequence shown here is derived from an EMBL/GenBank/DDBJ whole genome shotgun (WGS) entry which is preliminary data.</text>
</comment>
<keyword evidence="5" id="KW-0812">Transmembrane</keyword>
<dbReference type="InterPro" id="IPR017741">
    <property type="entry name" value="FAD-dependent_OxRdtase_HpnW"/>
</dbReference>
<dbReference type="InterPro" id="IPR036188">
    <property type="entry name" value="FAD/NAD-bd_sf"/>
</dbReference>
<feature type="transmembrane region" description="Helical" evidence="5">
    <location>
        <begin position="12"/>
        <end position="31"/>
    </location>
</feature>
<keyword evidence="3" id="KW-0285">Flavoprotein</keyword>
<proteinExistence type="inferred from homology"/>
<evidence type="ECO:0000259" key="6">
    <source>
        <dbReference type="Pfam" id="PF01266"/>
    </source>
</evidence>
<dbReference type="Gene3D" id="3.50.50.60">
    <property type="entry name" value="FAD/NAD(P)-binding domain"/>
    <property type="match status" value="1"/>
</dbReference>
<reference evidence="7 8" key="1">
    <citation type="journal article" date="2019" name="Int. J. Syst. Evol. Microbiol.">
        <title>The Global Catalogue of Microorganisms (GCM) 10K type strain sequencing project: providing services to taxonomists for standard genome sequencing and annotation.</title>
        <authorList>
            <consortium name="The Broad Institute Genomics Platform"/>
            <consortium name="The Broad Institute Genome Sequencing Center for Infectious Disease"/>
            <person name="Wu L."/>
            <person name="Ma J."/>
        </authorList>
    </citation>
    <scope>NUCLEOTIDE SEQUENCE [LARGE SCALE GENOMIC DNA]</scope>
    <source>
        <strain evidence="7 8">JCM 15900</strain>
    </source>
</reference>
<protein>
    <submittedName>
        <fullName evidence="7">TIGR03364 family FAD-dependent oxidoreductase</fullName>
    </submittedName>
</protein>
<organism evidence="7 8">
    <name type="scientific">Brevibacterium salitolerans</name>
    <dbReference type="NCBI Taxonomy" id="1403566"/>
    <lineage>
        <taxon>Bacteria</taxon>
        <taxon>Bacillati</taxon>
        <taxon>Actinomycetota</taxon>
        <taxon>Actinomycetes</taxon>
        <taxon>Micrococcales</taxon>
        <taxon>Brevibacteriaceae</taxon>
        <taxon>Brevibacterium</taxon>
    </lineage>
</organism>
<dbReference type="Pfam" id="PF01266">
    <property type="entry name" value="DAO"/>
    <property type="match status" value="1"/>
</dbReference>
<keyword evidence="5" id="KW-1133">Transmembrane helix</keyword>
<sequence length="389" mass="40170">MHSTQTPSASSGSIAVVGAGIVGLAHAYLAVRRGLRVTLVDEDSGPRGASVRNFGHCCITGQTGAFASLAEAGREHWLAAASAAGFWARESGAYVAAASAQELRVLAEAAEAKGTDRIRLVDGEEITRALGSRATSAVGGAHLPLDLRVDPRTAAPRLAAWLHAHPAVTMRMDTRALSVTDGGVHTTRGFLAADHTFVCTGHHLRGLLPDLAADAGIRECALQMALVDAPAHFTTDAAILTGTSLLRYDAFATMPAAQDLREHMEETAPALMAAGANVMVTRRPDGSLLVGDSHAYAPSTAPFLDEDTTDLLLESARSVLGAQPLRVRQRWQGVYASSETRPLVLAPVGAHATAVTVATGVGMTLAFGLAAHTLEALHTGSPAAAAPAG</sequence>
<dbReference type="PANTHER" id="PTHR13847:SF286">
    <property type="entry name" value="D-AMINO ACID DEHYDROGENASE"/>
    <property type="match status" value="1"/>
</dbReference>
<evidence type="ECO:0000256" key="1">
    <source>
        <dbReference type="ARBA" id="ARBA00001974"/>
    </source>
</evidence>
<keyword evidence="5" id="KW-0472">Membrane</keyword>
<accession>A0ABN2WES1</accession>
<feature type="domain" description="FAD dependent oxidoreductase" evidence="6">
    <location>
        <begin position="14"/>
        <end position="373"/>
    </location>
</feature>
<keyword evidence="8" id="KW-1185">Reference proteome</keyword>
<dbReference type="NCBIfam" id="TIGR03364">
    <property type="entry name" value="HpnW_proposed"/>
    <property type="match status" value="1"/>
</dbReference>
<dbReference type="InterPro" id="IPR006076">
    <property type="entry name" value="FAD-dep_OxRdtase"/>
</dbReference>
<evidence type="ECO:0000313" key="8">
    <source>
        <dbReference type="Proteomes" id="UP001500984"/>
    </source>
</evidence>
<name>A0ABN2WES1_9MICO</name>
<evidence type="ECO:0000256" key="2">
    <source>
        <dbReference type="ARBA" id="ARBA00009410"/>
    </source>
</evidence>